<sequence>MSDSDDDVPQLNPDTLAALNEFYQEREEREKQFQAALEQNENQDATFDEDWQLSQFWYDEETISTLTQGAVQSTEGNAKIALISCPTLYKQLVSIAGERQVKILEFDKRFSIFGPDFIFYDYNTPQDIPKDLYGQFDLVICDPPFLSEECLTKTAITVKLLAKKQIVLCTGAVMSELAERLLNLKKCNFEPHHKNNLANEFWCYSNFDFDKYLT</sequence>
<dbReference type="KEGG" id="nvi:100170129"/>
<dbReference type="PROSITE" id="PS00092">
    <property type="entry name" value="N6_MTASE"/>
    <property type="match status" value="1"/>
</dbReference>
<keyword evidence="7" id="KW-1185">Reference proteome</keyword>
<dbReference type="PANTHER" id="PTHR13200:SF0">
    <property type="entry name" value="EEF1A LYSINE METHYLTRANSFERASE 1"/>
    <property type="match status" value="1"/>
</dbReference>
<dbReference type="OrthoDB" id="28644at2759"/>
<evidence type="ECO:0000256" key="4">
    <source>
        <dbReference type="ARBA" id="ARBA00022679"/>
    </source>
</evidence>
<protein>
    <recommendedName>
        <fullName evidence="5">Protein-lysine N-methyltransferase</fullName>
        <ecNumber evidence="5">2.1.1.-</ecNumber>
    </recommendedName>
</protein>
<comment type="similarity">
    <text evidence="5">Belongs to the class I-like SAM-binding methyltransferase superfamily. EFM5 family.</text>
</comment>
<dbReference type="EC" id="2.1.1.-" evidence="5"/>
<dbReference type="InParanoid" id="A0A7M6UEU3"/>
<dbReference type="InterPro" id="IPR002052">
    <property type="entry name" value="DNA_methylase_N6_adenine_CS"/>
</dbReference>
<name>A0A7M6UEU3_NASVI</name>
<evidence type="ECO:0000256" key="5">
    <source>
        <dbReference type="HAMAP-Rule" id="MF_03187"/>
    </source>
</evidence>
<dbReference type="RefSeq" id="NP_001129999.1">
    <property type="nucleotide sequence ID" value="NM_001136527.1"/>
</dbReference>
<evidence type="ECO:0000313" key="7">
    <source>
        <dbReference type="Proteomes" id="UP000002358"/>
    </source>
</evidence>
<dbReference type="AlphaFoldDB" id="A0A7M6UEU3"/>
<evidence type="ECO:0000256" key="3">
    <source>
        <dbReference type="ARBA" id="ARBA00022603"/>
    </source>
</evidence>
<dbReference type="GO" id="GO:0003676">
    <property type="term" value="F:nucleic acid binding"/>
    <property type="evidence" value="ECO:0007669"/>
    <property type="project" value="InterPro"/>
</dbReference>
<proteinExistence type="inferred from homology"/>
<organism evidence="6 7">
    <name type="scientific">Nasonia vitripennis</name>
    <name type="common">Parasitic wasp</name>
    <dbReference type="NCBI Taxonomy" id="7425"/>
    <lineage>
        <taxon>Eukaryota</taxon>
        <taxon>Metazoa</taxon>
        <taxon>Ecdysozoa</taxon>
        <taxon>Arthropoda</taxon>
        <taxon>Hexapoda</taxon>
        <taxon>Insecta</taxon>
        <taxon>Pterygota</taxon>
        <taxon>Neoptera</taxon>
        <taxon>Endopterygota</taxon>
        <taxon>Hymenoptera</taxon>
        <taxon>Apocrita</taxon>
        <taxon>Proctotrupomorpha</taxon>
        <taxon>Chalcidoidea</taxon>
        <taxon>Pteromalidae</taxon>
        <taxon>Pteromalinae</taxon>
        <taxon>Nasonia</taxon>
    </lineage>
</organism>
<dbReference type="EnsemblMetazoa" id="GeneID_100170129M_001129847">
    <property type="protein sequence ID" value="NP_001123319"/>
    <property type="gene ID" value="GeneID_1001701296amt2"/>
</dbReference>
<dbReference type="GO" id="GO:0005737">
    <property type="term" value="C:cytoplasm"/>
    <property type="evidence" value="ECO:0007669"/>
    <property type="project" value="UniProtKB-SubCell"/>
</dbReference>
<evidence type="ECO:0000256" key="1">
    <source>
        <dbReference type="ARBA" id="ARBA00004496"/>
    </source>
</evidence>
<comment type="subcellular location">
    <subcellularLocation>
        <location evidence="1 5">Cytoplasm</location>
    </subcellularLocation>
</comment>
<dbReference type="FunCoup" id="A0A7M6UEU3">
    <property type="interactions" value="904"/>
</dbReference>
<dbReference type="HAMAP" id="MF_03187">
    <property type="entry name" value="Methyltr_EFM5"/>
    <property type="match status" value="1"/>
</dbReference>
<dbReference type="Gene3D" id="3.40.50.150">
    <property type="entry name" value="Vaccinia Virus protein VP39"/>
    <property type="match status" value="1"/>
</dbReference>
<evidence type="ECO:0000313" key="6">
    <source>
        <dbReference type="EnsemblMetazoa" id="NP_001123319"/>
    </source>
</evidence>
<dbReference type="EnsemblMetazoa" id="NM_001136527">
    <property type="protein sequence ID" value="NP_001129999"/>
    <property type="gene ID" value="GeneID_1001701296amt2"/>
</dbReference>
<dbReference type="InterPro" id="IPR041370">
    <property type="entry name" value="Mlase_EEF1AKMT1/ZCCHC4"/>
</dbReference>
<dbReference type="GeneID" id="100170129"/>
<reference evidence="6" key="1">
    <citation type="submission" date="2021-01" db="UniProtKB">
        <authorList>
            <consortium name="EnsemblMetazoa"/>
        </authorList>
    </citation>
    <scope>IDENTIFICATION</scope>
</reference>
<accession>A0A7M6UEU3</accession>
<keyword evidence="3 5" id="KW-0489">Methyltransferase</keyword>
<dbReference type="RefSeq" id="NP_001123319.1">
    <property type="nucleotide sequence ID" value="NM_001129847.2"/>
</dbReference>
<dbReference type="Pfam" id="PF10237">
    <property type="entry name" value="N6-adenineMlase"/>
    <property type="match status" value="1"/>
</dbReference>
<keyword evidence="4 5" id="KW-0808">Transferase</keyword>
<dbReference type="GO" id="GO:0032259">
    <property type="term" value="P:methylation"/>
    <property type="evidence" value="ECO:0007669"/>
    <property type="project" value="UniProtKB-KW"/>
</dbReference>
<dbReference type="InterPro" id="IPR019369">
    <property type="entry name" value="Efm5/EEF1AKMT1"/>
</dbReference>
<dbReference type="Proteomes" id="UP000002358">
    <property type="component" value="Chromosome 2"/>
</dbReference>
<dbReference type="GO" id="GO:0016279">
    <property type="term" value="F:protein-lysine N-methyltransferase activity"/>
    <property type="evidence" value="ECO:0007669"/>
    <property type="project" value="UniProtKB-UniRule"/>
</dbReference>
<dbReference type="CTD" id="100170129"/>
<dbReference type="InterPro" id="IPR029063">
    <property type="entry name" value="SAM-dependent_MTases_sf"/>
</dbReference>
<keyword evidence="2 5" id="KW-0963">Cytoplasm</keyword>
<comment type="function">
    <text evidence="5">S-adenosyl-L-methionine-dependent protein-lysine N-methyltransferase that methylates elongation factor 1-alpha.</text>
</comment>
<dbReference type="PANTHER" id="PTHR13200">
    <property type="entry name" value="EEF1A LYSINE METHYLTRANSFERASE 1"/>
    <property type="match status" value="1"/>
</dbReference>
<evidence type="ECO:0000256" key="2">
    <source>
        <dbReference type="ARBA" id="ARBA00022490"/>
    </source>
</evidence>